<reference evidence="2 3" key="1">
    <citation type="journal article" date="2012" name="Appl. Environ. Microbiol.">
        <title>Short-read sequencing for genomic analysis of the brown rot fungus Fibroporia radiculosa.</title>
        <authorList>
            <person name="Tang J.D."/>
            <person name="Perkins A.D."/>
            <person name="Sonstegard T.S."/>
            <person name="Schroeder S.G."/>
            <person name="Burgess S.C."/>
            <person name="Diehl S.V."/>
        </authorList>
    </citation>
    <scope>NUCLEOTIDE SEQUENCE [LARGE SCALE GENOMIC DNA]</scope>
    <source>
        <strain evidence="2 3">TFFH 294</strain>
    </source>
</reference>
<dbReference type="EMBL" id="HE797301">
    <property type="protein sequence ID" value="CCM06350.1"/>
    <property type="molecule type" value="Genomic_DNA"/>
</dbReference>
<dbReference type="OrthoDB" id="2799176at2759"/>
<organism evidence="2 3">
    <name type="scientific">Fibroporia radiculosa</name>
    <dbReference type="NCBI Taxonomy" id="599839"/>
    <lineage>
        <taxon>Eukaryota</taxon>
        <taxon>Fungi</taxon>
        <taxon>Dikarya</taxon>
        <taxon>Basidiomycota</taxon>
        <taxon>Agaricomycotina</taxon>
        <taxon>Agaricomycetes</taxon>
        <taxon>Polyporales</taxon>
        <taxon>Fibroporiaceae</taxon>
        <taxon>Fibroporia</taxon>
    </lineage>
</organism>
<feature type="domain" description="C2H2-type" evidence="1">
    <location>
        <begin position="250"/>
        <end position="273"/>
    </location>
</feature>
<dbReference type="AlphaFoldDB" id="J4GX38"/>
<sequence length="279" mass="30663">MAYLYNPAHSDSTHCAAAPWDASLALNETNDFHTHVHMQNLHWPALSVGALAHHVYPRGDSASTPSPSAALPPDAQDFLGARLALFSDAPSRIRQWLHMLAHPAHAVRIEPALPSPPAYGYANTHKTFSASTHDLYAFSPGTYSPGASSSSDSTNALDILPWNPTLYTVPDAHTASLRCQWDGCTQCFETARFGDIEAHLRAAHFALEEWDADRRGLCRWVGCERDKTLFFKSFAKHIATRHLRSTATVCTVHGCGERFTRADSKARHLIKVHGVGLYG</sequence>
<dbReference type="GeneID" id="24101250"/>
<accession>J4GX38</accession>
<proteinExistence type="predicted"/>
<protein>
    <recommendedName>
        <fullName evidence="1">C2H2-type domain-containing protein</fullName>
    </recommendedName>
</protein>
<dbReference type="InterPro" id="IPR013087">
    <property type="entry name" value="Znf_C2H2_type"/>
</dbReference>
<dbReference type="RefSeq" id="XP_012185633.1">
    <property type="nucleotide sequence ID" value="XM_012330243.1"/>
</dbReference>
<keyword evidence="3" id="KW-1185">Reference proteome</keyword>
<gene>
    <name evidence="2" type="ORF">FIBRA_08607</name>
</gene>
<dbReference type="STRING" id="599839.J4GX38"/>
<evidence type="ECO:0000259" key="1">
    <source>
        <dbReference type="PROSITE" id="PS00028"/>
    </source>
</evidence>
<dbReference type="Proteomes" id="UP000006352">
    <property type="component" value="Unassembled WGS sequence"/>
</dbReference>
<dbReference type="HOGENOM" id="CLU_969885_0_0_1"/>
<dbReference type="InParanoid" id="J4GX38"/>
<dbReference type="SMART" id="SM00355">
    <property type="entry name" value="ZnF_C2H2"/>
    <property type="match status" value="3"/>
</dbReference>
<evidence type="ECO:0000313" key="2">
    <source>
        <dbReference type="EMBL" id="CCM06350.1"/>
    </source>
</evidence>
<evidence type="ECO:0000313" key="3">
    <source>
        <dbReference type="Proteomes" id="UP000006352"/>
    </source>
</evidence>
<dbReference type="PROSITE" id="PS00028">
    <property type="entry name" value="ZINC_FINGER_C2H2_1"/>
    <property type="match status" value="1"/>
</dbReference>
<name>J4GX38_9APHY</name>